<dbReference type="PANTHER" id="PTHR45767:SF2">
    <property type="entry name" value="FORKHEAD BOX PROTEIN O"/>
    <property type="match status" value="1"/>
</dbReference>
<sequence>MEILESEPTFEEQGEFRARSNTWPLPRPDNFSEKEEEKSGGTTKVSEQGQGSPHSDATIGGQLPKKSSTRRNAWGNMSYAELITQAIQNSTDKRLTLSQIYDWMVRNVPYFSDKGDSNSSAGWKNSIRHNLSLHSRFMRVQNEGTGKSSWWMINPDAKPGKSTRRRATSMETQKYEKKRGRVRKKVEALRSGLDTSSASPPSKLSEGLDTFPESPTHIGFQLSPDFRPRTSSNASSCGRLSPIPAVETDMHDNQVPCLSPIPWVPDHRLFMQSSDNLDRYGADQLGDSLAETVKLEEKELGYLKTSPPEYTSPVISPQSTITNYNLDSYQYNGKVNDDYKFFNSPASDEQTFIRQQSHDQSPKHSPQLTEISIFQDQVVSPCHTRLQITLPRAQRLSPDSSSQQQNPTDISVLEVLSPGHSSQQQLSAEISPLQVLPPGHLNQQQSRKELSIIQALSAVHSSQQPLQQSNFFSQDNMAALTSDNLPIEYFLNGTSNDQAFGRFMPQPNHIALPNDLDLNMDILEGDLECDVDQVIRHELNVDGNLDFNFEAASTVTTSSDATASCPPGITTKNRRPWVY</sequence>
<feature type="compositionally biased region" description="Acidic residues" evidence="16">
    <location>
        <begin position="1"/>
        <end position="13"/>
    </location>
</feature>
<dbReference type="GeneID" id="106463349"/>
<feature type="compositionally biased region" description="Polar residues" evidence="16">
    <location>
        <begin position="193"/>
        <end position="202"/>
    </location>
</feature>
<evidence type="ECO:0000256" key="14">
    <source>
        <dbReference type="ARBA" id="ARBA00039893"/>
    </source>
</evidence>
<dbReference type="Proteomes" id="UP000694941">
    <property type="component" value="Unplaced"/>
</dbReference>
<feature type="compositionally biased region" description="Polar residues" evidence="16">
    <location>
        <begin position="229"/>
        <end position="238"/>
    </location>
</feature>
<dbReference type="InterPro" id="IPR001766">
    <property type="entry name" value="Fork_head_dom"/>
</dbReference>
<proteinExistence type="predicted"/>
<keyword evidence="7" id="KW-0805">Transcription regulation</keyword>
<dbReference type="InterPro" id="IPR032067">
    <property type="entry name" value="FOXO-TAD"/>
</dbReference>
<dbReference type="InterPro" id="IPR030456">
    <property type="entry name" value="TF_fork_head_CS_2"/>
</dbReference>
<keyword evidence="11 15" id="KW-0539">Nucleus</keyword>
<feature type="region of interest" description="Disordered" evidence="16">
    <location>
        <begin position="560"/>
        <end position="579"/>
    </location>
</feature>
<dbReference type="RefSeq" id="XP_013778826.1">
    <property type="nucleotide sequence ID" value="XM_013923372.2"/>
</dbReference>
<evidence type="ECO:0000256" key="11">
    <source>
        <dbReference type="ARBA" id="ARBA00023242"/>
    </source>
</evidence>
<evidence type="ECO:0000256" key="6">
    <source>
        <dbReference type="ARBA" id="ARBA00022604"/>
    </source>
</evidence>
<keyword evidence="12" id="KW-0131">Cell cycle</keyword>
<feature type="compositionally biased region" description="Polar residues" evidence="16">
    <location>
        <begin position="45"/>
        <end position="55"/>
    </location>
</feature>
<evidence type="ECO:0000259" key="17">
    <source>
        <dbReference type="PROSITE" id="PS50039"/>
    </source>
</evidence>
<keyword evidence="8 15" id="KW-0238">DNA-binding</keyword>
<evidence type="ECO:0000256" key="5">
    <source>
        <dbReference type="ARBA" id="ARBA00022553"/>
    </source>
</evidence>
<reference evidence="19" key="1">
    <citation type="submission" date="2025-08" db="UniProtKB">
        <authorList>
            <consortium name="RefSeq"/>
        </authorList>
    </citation>
    <scope>IDENTIFICATION</scope>
    <source>
        <tissue evidence="19">Muscle</tissue>
    </source>
</reference>
<evidence type="ECO:0000256" key="7">
    <source>
        <dbReference type="ARBA" id="ARBA00023015"/>
    </source>
</evidence>
<feature type="region of interest" description="Disordered" evidence="16">
    <location>
        <begin position="1"/>
        <end position="70"/>
    </location>
</feature>
<evidence type="ECO:0000256" key="3">
    <source>
        <dbReference type="ARBA" id="ARBA00022473"/>
    </source>
</evidence>
<feature type="DNA-binding region" description="Fork-head" evidence="15">
    <location>
        <begin position="74"/>
        <end position="167"/>
    </location>
</feature>
<protein>
    <recommendedName>
        <fullName evidence="14">Forkhead box protein O</fullName>
    </recommendedName>
</protein>
<dbReference type="PANTHER" id="PTHR45767">
    <property type="entry name" value="FORKHEAD BOX PROTEIN O"/>
    <property type="match status" value="1"/>
</dbReference>
<feature type="region of interest" description="Disordered" evidence="16">
    <location>
        <begin position="153"/>
        <end position="238"/>
    </location>
</feature>
<evidence type="ECO:0000256" key="9">
    <source>
        <dbReference type="ARBA" id="ARBA00023159"/>
    </source>
</evidence>
<accession>A0ABM1BBT4</accession>
<evidence type="ECO:0000313" key="18">
    <source>
        <dbReference type="Proteomes" id="UP000694941"/>
    </source>
</evidence>
<keyword evidence="5" id="KW-0597">Phosphoprotein</keyword>
<evidence type="ECO:0000256" key="4">
    <source>
        <dbReference type="ARBA" id="ARBA00022490"/>
    </source>
</evidence>
<dbReference type="SUPFAM" id="SSF46785">
    <property type="entry name" value="Winged helix' DNA-binding domain"/>
    <property type="match status" value="1"/>
</dbReference>
<evidence type="ECO:0000256" key="1">
    <source>
        <dbReference type="ARBA" id="ARBA00004123"/>
    </source>
</evidence>
<evidence type="ECO:0000256" key="8">
    <source>
        <dbReference type="ARBA" id="ARBA00023125"/>
    </source>
</evidence>
<keyword evidence="3" id="KW-0217">Developmental protein</keyword>
<keyword evidence="9" id="KW-0010">Activator</keyword>
<dbReference type="InterPro" id="IPR036390">
    <property type="entry name" value="WH_DNA-bd_sf"/>
</dbReference>
<dbReference type="Gene3D" id="1.10.10.10">
    <property type="entry name" value="Winged helix-like DNA-binding domain superfamily/Winged helix DNA-binding domain"/>
    <property type="match status" value="1"/>
</dbReference>
<keyword evidence="6" id="KW-0341">Growth regulation</keyword>
<feature type="domain" description="Fork-head" evidence="17">
    <location>
        <begin position="74"/>
        <end position="167"/>
    </location>
</feature>
<evidence type="ECO:0000256" key="2">
    <source>
        <dbReference type="ARBA" id="ARBA00004496"/>
    </source>
</evidence>
<keyword evidence="10" id="KW-0804">Transcription</keyword>
<evidence type="ECO:0000256" key="12">
    <source>
        <dbReference type="ARBA" id="ARBA00023306"/>
    </source>
</evidence>
<dbReference type="PRINTS" id="PR00053">
    <property type="entry name" value="FORKHEAD"/>
</dbReference>
<dbReference type="SMART" id="SM00339">
    <property type="entry name" value="FH"/>
    <property type="match status" value="1"/>
</dbReference>
<dbReference type="PROSITE" id="PS00658">
    <property type="entry name" value="FORK_HEAD_2"/>
    <property type="match status" value="1"/>
</dbReference>
<name>A0ABM1BBT4_LIMPO</name>
<evidence type="ECO:0000313" key="19">
    <source>
        <dbReference type="RefSeq" id="XP_013778826.1"/>
    </source>
</evidence>
<evidence type="ECO:0000256" key="16">
    <source>
        <dbReference type="SAM" id="MobiDB-lite"/>
    </source>
</evidence>
<feature type="compositionally biased region" description="Basic and acidic residues" evidence="16">
    <location>
        <begin position="30"/>
        <end position="39"/>
    </location>
</feature>
<evidence type="ECO:0000256" key="10">
    <source>
        <dbReference type="ARBA" id="ARBA00023163"/>
    </source>
</evidence>
<keyword evidence="18" id="KW-1185">Reference proteome</keyword>
<evidence type="ECO:0000256" key="15">
    <source>
        <dbReference type="PROSITE-ProRule" id="PRU00089"/>
    </source>
</evidence>
<evidence type="ECO:0000256" key="13">
    <source>
        <dbReference type="ARBA" id="ARBA00038846"/>
    </source>
</evidence>
<dbReference type="Pfam" id="PF00250">
    <property type="entry name" value="Forkhead"/>
    <property type="match status" value="1"/>
</dbReference>
<dbReference type="InterPro" id="IPR036388">
    <property type="entry name" value="WH-like_DNA-bd_sf"/>
</dbReference>
<keyword evidence="4" id="KW-0963">Cytoplasm</keyword>
<organism evidence="18 19">
    <name type="scientific">Limulus polyphemus</name>
    <name type="common">Atlantic horseshoe crab</name>
    <dbReference type="NCBI Taxonomy" id="6850"/>
    <lineage>
        <taxon>Eukaryota</taxon>
        <taxon>Metazoa</taxon>
        <taxon>Ecdysozoa</taxon>
        <taxon>Arthropoda</taxon>
        <taxon>Chelicerata</taxon>
        <taxon>Merostomata</taxon>
        <taxon>Xiphosura</taxon>
        <taxon>Limulidae</taxon>
        <taxon>Limulus</taxon>
    </lineage>
</organism>
<gene>
    <name evidence="19" type="primary">LOC106463349</name>
</gene>
<comment type="subunit">
    <text evidence="13">Interacts with melt.</text>
</comment>
<dbReference type="CDD" id="cd20032">
    <property type="entry name" value="FH_FOXO"/>
    <property type="match status" value="1"/>
</dbReference>
<comment type="subcellular location">
    <subcellularLocation>
        <location evidence="2">Cytoplasm</location>
    </subcellularLocation>
    <subcellularLocation>
        <location evidence="1 15">Nucleus</location>
    </subcellularLocation>
</comment>
<dbReference type="PROSITE" id="PS50039">
    <property type="entry name" value="FORK_HEAD_3"/>
    <property type="match status" value="1"/>
</dbReference>
<dbReference type="Pfam" id="PF16676">
    <property type="entry name" value="FOXO-TAD"/>
    <property type="match status" value="1"/>
</dbReference>